<dbReference type="SUPFAM" id="SSF51206">
    <property type="entry name" value="cAMP-binding domain-like"/>
    <property type="match status" value="1"/>
</dbReference>
<dbReference type="Pfam" id="PF00027">
    <property type="entry name" value="cNMP_binding"/>
    <property type="match status" value="1"/>
</dbReference>
<dbReference type="RefSeq" id="WP_167917796.1">
    <property type="nucleotide sequence ID" value="NZ_JAAVJS010000010.1"/>
</dbReference>
<organism evidence="2 3">
    <name type="scientific">Tamlana crocina</name>
    <dbReference type="NCBI Taxonomy" id="393006"/>
    <lineage>
        <taxon>Bacteria</taxon>
        <taxon>Pseudomonadati</taxon>
        <taxon>Bacteroidota</taxon>
        <taxon>Flavobacteriia</taxon>
        <taxon>Flavobacteriales</taxon>
        <taxon>Flavobacteriaceae</taxon>
        <taxon>Tamlana</taxon>
    </lineage>
</organism>
<evidence type="ECO:0000313" key="3">
    <source>
        <dbReference type="Proteomes" id="UP000760545"/>
    </source>
</evidence>
<proteinExistence type="predicted"/>
<protein>
    <submittedName>
        <fullName evidence="2">Crp/Fnr family transcriptional regulator</fullName>
    </submittedName>
</protein>
<dbReference type="PROSITE" id="PS50042">
    <property type="entry name" value="CNMP_BINDING_3"/>
    <property type="match status" value="1"/>
</dbReference>
<keyword evidence="3" id="KW-1185">Reference proteome</keyword>
<dbReference type="InterPro" id="IPR014710">
    <property type="entry name" value="RmlC-like_jellyroll"/>
</dbReference>
<reference evidence="2 3" key="1">
    <citation type="submission" date="2020-03" db="EMBL/GenBank/DDBJ databases">
        <title>Tamlana sp. nov, isolated from XXX.</title>
        <authorList>
            <person name="Cao W.R."/>
        </authorList>
    </citation>
    <scope>NUCLEOTIDE SEQUENCE [LARGE SCALE GENOMIC DNA]</scope>
    <source>
        <strain evidence="2 3">HST1-43</strain>
    </source>
</reference>
<evidence type="ECO:0000259" key="1">
    <source>
        <dbReference type="PROSITE" id="PS50042"/>
    </source>
</evidence>
<dbReference type="CDD" id="cd00038">
    <property type="entry name" value="CAP_ED"/>
    <property type="match status" value="1"/>
</dbReference>
<feature type="domain" description="Cyclic nucleotide-binding" evidence="1">
    <location>
        <begin position="3"/>
        <end position="114"/>
    </location>
</feature>
<evidence type="ECO:0000313" key="2">
    <source>
        <dbReference type="EMBL" id="NJX15557.1"/>
    </source>
</evidence>
<dbReference type="EMBL" id="JAAVJS010000010">
    <property type="protein sequence ID" value="NJX15557.1"/>
    <property type="molecule type" value="Genomic_DNA"/>
</dbReference>
<dbReference type="Gene3D" id="2.60.120.10">
    <property type="entry name" value="Jelly Rolls"/>
    <property type="match status" value="1"/>
</dbReference>
<dbReference type="InterPro" id="IPR018490">
    <property type="entry name" value="cNMP-bd_dom_sf"/>
</dbReference>
<dbReference type="InterPro" id="IPR000595">
    <property type="entry name" value="cNMP-bd_dom"/>
</dbReference>
<dbReference type="SMART" id="SM00100">
    <property type="entry name" value="cNMP"/>
    <property type="match status" value="1"/>
</dbReference>
<accession>A0ABX1DB26</accession>
<name>A0ABX1DB26_9FLAO</name>
<comment type="caution">
    <text evidence="2">The sequence shown here is derived from an EMBL/GenBank/DDBJ whole genome shotgun (WGS) entry which is preliminary data.</text>
</comment>
<sequence>MNSIGDIPEDLFKELENISEFKRVEAGTQIVKLNEVPTKVYLLLSGVIRCYLSTESGKEYNKSFYFPTSFMGALTALVKKQPSRFVFESISECELYEVDYLQLMELYKKNTTLKVFYSRVLEMVYMQYEKRLVDLISLDATQRYLELRKQNPNIDRLISQYHIASYLGITPVQLSRIRKKIGTN</sequence>
<dbReference type="Proteomes" id="UP000760545">
    <property type="component" value="Unassembled WGS sequence"/>
</dbReference>
<gene>
    <name evidence="2" type="ORF">HC176_08640</name>
</gene>